<keyword evidence="1" id="KW-0812">Transmembrane</keyword>
<reference evidence="2 3" key="1">
    <citation type="submission" date="2017-07" db="EMBL/GenBank/DDBJ databases">
        <title>Isolation and whole genome analysis of endospore-forming bacteria from heroin.</title>
        <authorList>
            <person name="Kalinowski J."/>
            <person name="Ahrens B."/>
            <person name="Al-Dilaimi A."/>
            <person name="Winkler A."/>
            <person name="Wibberg D."/>
            <person name="Schleenbecker U."/>
            <person name="Ruckert C."/>
            <person name="Wolfel R."/>
            <person name="Grass G."/>
        </authorList>
    </citation>
    <scope>NUCLEOTIDE SEQUENCE [LARGE SCALE GENOMIC DNA]</scope>
    <source>
        <strain evidence="2 3">7539</strain>
    </source>
</reference>
<name>A0A268NU70_SHOCL</name>
<keyword evidence="1" id="KW-1133">Transmembrane helix</keyword>
<feature type="transmembrane region" description="Helical" evidence="1">
    <location>
        <begin position="235"/>
        <end position="262"/>
    </location>
</feature>
<feature type="transmembrane region" description="Helical" evidence="1">
    <location>
        <begin position="39"/>
        <end position="63"/>
    </location>
</feature>
<accession>A0A268NU70</accession>
<evidence type="ECO:0008006" key="4">
    <source>
        <dbReference type="Google" id="ProtNLM"/>
    </source>
</evidence>
<feature type="transmembrane region" description="Helical" evidence="1">
    <location>
        <begin position="375"/>
        <end position="394"/>
    </location>
</feature>
<organism evidence="2 3">
    <name type="scientific">Shouchella clausii</name>
    <name type="common">Alkalihalobacillus clausii</name>
    <dbReference type="NCBI Taxonomy" id="79880"/>
    <lineage>
        <taxon>Bacteria</taxon>
        <taxon>Bacillati</taxon>
        <taxon>Bacillota</taxon>
        <taxon>Bacilli</taxon>
        <taxon>Bacillales</taxon>
        <taxon>Bacillaceae</taxon>
        <taxon>Shouchella</taxon>
    </lineage>
</organism>
<evidence type="ECO:0000313" key="2">
    <source>
        <dbReference type="EMBL" id="PAE87052.1"/>
    </source>
</evidence>
<dbReference type="EMBL" id="NPCC01000043">
    <property type="protein sequence ID" value="PAE87052.1"/>
    <property type="molecule type" value="Genomic_DNA"/>
</dbReference>
<evidence type="ECO:0000256" key="1">
    <source>
        <dbReference type="SAM" id="Phobius"/>
    </source>
</evidence>
<evidence type="ECO:0000313" key="3">
    <source>
        <dbReference type="Proteomes" id="UP000216207"/>
    </source>
</evidence>
<dbReference type="AlphaFoldDB" id="A0A268NU70"/>
<feature type="transmembrane region" description="Helical" evidence="1">
    <location>
        <begin position="119"/>
        <end position="136"/>
    </location>
</feature>
<feature type="transmembrane region" description="Helical" evidence="1">
    <location>
        <begin position="274"/>
        <end position="297"/>
    </location>
</feature>
<feature type="transmembrane region" description="Helical" evidence="1">
    <location>
        <begin position="426"/>
        <end position="442"/>
    </location>
</feature>
<comment type="caution">
    <text evidence="2">The sequence shown here is derived from an EMBL/GenBank/DDBJ whole genome shotgun (WGS) entry which is preliminary data.</text>
</comment>
<proteinExistence type="predicted"/>
<feature type="transmembrane region" description="Helical" evidence="1">
    <location>
        <begin position="317"/>
        <end position="337"/>
    </location>
</feature>
<dbReference type="RefSeq" id="WP_095253530.1">
    <property type="nucleotide sequence ID" value="NZ_JAHHYG010000010.1"/>
</dbReference>
<dbReference type="Proteomes" id="UP000216207">
    <property type="component" value="Unassembled WGS sequence"/>
</dbReference>
<protein>
    <recommendedName>
        <fullName evidence="4">O-antigen ligase domain-containing protein</fullName>
    </recommendedName>
</protein>
<feature type="transmembrane region" description="Helical" evidence="1">
    <location>
        <begin position="12"/>
        <end position="33"/>
    </location>
</feature>
<feature type="transmembrane region" description="Helical" evidence="1">
    <location>
        <begin position="401"/>
        <end position="420"/>
    </location>
</feature>
<feature type="transmembrane region" description="Helical" evidence="1">
    <location>
        <begin position="206"/>
        <end position="223"/>
    </location>
</feature>
<sequence length="464" mass="51385">MQSYRIPYVISAHVPAFAFAVAGVYAALAPVAVSHVFQHVLFVPSSVLLTGLAIFLLGLAWFSRSEGVYVRQLQPIAISMLAAVVIPALLATIAAGYALTVFQSTEYTAYIQQALPRRLMNLGLFASFTILILLFLKQAPLRMTRSLLIGYLTGASLLVIGGIWQFLHFSIGYPMPGFETRAFVHSVSQDVLINFRLTSFTDEPSFLVPFLIDGLIIGVLLFTRKSYALYSISAVLVLLLSFSVSGYANLALVGAAAVVLLFSRGWISKRVGLYAALALLLFAVLATLAFPQVVMGLFMPIIGRLDSLFDVMHHSRLYMLVFPFVWLFDYSFVNALFGYGPGGYDFLARTKFLSHQGAVSGTSNNVFVDLLFEHGMIGGMTFAIVFLAVFVYLWKKRNGHFYYSVALVLWLHLGVTSLYRSDFVSPRFWILVAITAGLAEMARRGLFFQAHQDHHTSEKKVETL</sequence>
<feature type="transmembrane region" description="Helical" evidence="1">
    <location>
        <begin position="148"/>
        <end position="167"/>
    </location>
</feature>
<keyword evidence="1" id="KW-0472">Membrane</keyword>
<gene>
    <name evidence="2" type="ORF">CHH72_20640</name>
</gene>
<feature type="transmembrane region" description="Helical" evidence="1">
    <location>
        <begin position="75"/>
        <end position="99"/>
    </location>
</feature>